<reference evidence="3" key="1">
    <citation type="submission" date="2022-07" db="EMBL/GenBank/DDBJ databases">
        <title>Enhanced cultured diversity of the mouse gut microbiota enables custom-made synthetic communities.</title>
        <authorList>
            <person name="Afrizal A."/>
        </authorList>
    </citation>
    <scope>NUCLEOTIDE SEQUENCE</scope>
    <source>
        <strain evidence="3">DSM 29482</strain>
    </source>
</reference>
<dbReference type="RefSeq" id="WP_042680998.1">
    <property type="nucleotide sequence ID" value="NZ_CABKTM010000026.1"/>
</dbReference>
<dbReference type="InterPro" id="IPR004474">
    <property type="entry name" value="LytR_CpsA_psr"/>
</dbReference>
<protein>
    <submittedName>
        <fullName evidence="3">LCP family protein</fullName>
    </submittedName>
</protein>
<dbReference type="InterPro" id="IPR050922">
    <property type="entry name" value="LytR/CpsA/Psr_CW_biosynth"/>
</dbReference>
<sequence>MKKKFIKSFFTSFLVFALLYSGGAYYYINVRNQEAESSDNIFDRFMNDDGKDELTFLFLGVDTKDLSNDDKERSDTMMLCNVNKATGSVSILSIPRDTRVNIRGRKNEEKINHAHVYGGPELSIATVKDLLGIELDYYVRADYKIVEEFVNLIGGVEIDVPMDMSYSDLAADPPLRIDLKKGKQVLDGDKALQFLRFRKGYEDQDLGRINAQQEFIQASISQTLRPENIVKVPKMVEAYYKYIDTNIPFDTIMRFALKAKGINTENLDMATLPGEPEMIDKVSYFIPYEDEMYELVKNMFTDHKTVENKYTDEDEEEETN</sequence>
<proteinExistence type="inferred from homology"/>
<dbReference type="PANTHER" id="PTHR33392:SF6">
    <property type="entry name" value="POLYISOPRENYL-TEICHOIC ACID--PEPTIDOGLYCAN TEICHOIC ACID TRANSFERASE TAGU"/>
    <property type="match status" value="1"/>
</dbReference>
<comment type="caution">
    <text evidence="3">The sequence shown here is derived from an EMBL/GenBank/DDBJ whole genome shotgun (WGS) entry which is preliminary data.</text>
</comment>
<name>A0A9X2MJY1_9FIRM</name>
<dbReference type="OrthoDB" id="305468at2"/>
<dbReference type="NCBIfam" id="TIGR00350">
    <property type="entry name" value="lytR_cpsA_psr"/>
    <property type="match status" value="1"/>
</dbReference>
<evidence type="ECO:0000256" key="1">
    <source>
        <dbReference type="ARBA" id="ARBA00006068"/>
    </source>
</evidence>
<dbReference type="AlphaFoldDB" id="A0A9X2MJY1"/>
<gene>
    <name evidence="3" type="ORF">NSA23_12830</name>
</gene>
<dbReference type="Pfam" id="PF03816">
    <property type="entry name" value="LytR_cpsA_psr"/>
    <property type="match status" value="1"/>
</dbReference>
<dbReference type="PANTHER" id="PTHR33392">
    <property type="entry name" value="POLYISOPRENYL-TEICHOIC ACID--PEPTIDOGLYCAN TEICHOIC ACID TRANSFERASE TAGU"/>
    <property type="match status" value="1"/>
</dbReference>
<feature type="domain" description="Cell envelope-related transcriptional attenuator" evidence="2">
    <location>
        <begin position="73"/>
        <end position="223"/>
    </location>
</feature>
<evidence type="ECO:0000313" key="4">
    <source>
        <dbReference type="Proteomes" id="UP001142078"/>
    </source>
</evidence>
<evidence type="ECO:0000259" key="2">
    <source>
        <dbReference type="Pfam" id="PF03816"/>
    </source>
</evidence>
<dbReference type="EMBL" id="JANJZL010000010">
    <property type="protein sequence ID" value="MCR2044989.1"/>
    <property type="molecule type" value="Genomic_DNA"/>
</dbReference>
<dbReference type="Gene3D" id="3.40.630.190">
    <property type="entry name" value="LCP protein"/>
    <property type="match status" value="1"/>
</dbReference>
<keyword evidence="4" id="KW-1185">Reference proteome</keyword>
<accession>A0A9X2MJY1</accession>
<evidence type="ECO:0000313" key="3">
    <source>
        <dbReference type="EMBL" id="MCR2044989.1"/>
    </source>
</evidence>
<organism evidence="3 4">
    <name type="scientific">Anaerosalibacter massiliensis</name>
    <dbReference type="NCBI Taxonomy" id="1347392"/>
    <lineage>
        <taxon>Bacteria</taxon>
        <taxon>Bacillati</taxon>
        <taxon>Bacillota</taxon>
        <taxon>Tissierellia</taxon>
        <taxon>Tissierellales</taxon>
        <taxon>Sporanaerobacteraceae</taxon>
        <taxon>Anaerosalibacter</taxon>
    </lineage>
</organism>
<dbReference type="Proteomes" id="UP001142078">
    <property type="component" value="Unassembled WGS sequence"/>
</dbReference>
<comment type="similarity">
    <text evidence="1">Belongs to the LytR/CpsA/Psr (LCP) family.</text>
</comment>